<dbReference type="Pfam" id="PF00854">
    <property type="entry name" value="PTR2"/>
    <property type="match status" value="1"/>
</dbReference>
<evidence type="ECO:0000256" key="9">
    <source>
        <dbReference type="SAM" id="Phobius"/>
    </source>
</evidence>
<gene>
    <name evidence="10" type="ORF">BpHYR1_023220</name>
</gene>
<dbReference type="InterPro" id="IPR018456">
    <property type="entry name" value="PTR2_symporter_CS"/>
</dbReference>
<comment type="caution">
    <text evidence="10">The sequence shown here is derived from an EMBL/GenBank/DDBJ whole genome shotgun (WGS) entry which is preliminary data.</text>
</comment>
<keyword evidence="4" id="KW-0653">Protein transport</keyword>
<evidence type="ECO:0000256" key="6">
    <source>
        <dbReference type="ARBA" id="ARBA00023136"/>
    </source>
</evidence>
<evidence type="ECO:0000313" key="10">
    <source>
        <dbReference type="EMBL" id="RNA38812.1"/>
    </source>
</evidence>
<keyword evidence="4" id="KW-0571">Peptide transport</keyword>
<feature type="region of interest" description="Disordered" evidence="8">
    <location>
        <begin position="1"/>
        <end position="23"/>
    </location>
</feature>
<evidence type="ECO:0000256" key="1">
    <source>
        <dbReference type="ARBA" id="ARBA00004141"/>
    </source>
</evidence>
<feature type="transmembrane region" description="Helical" evidence="9">
    <location>
        <begin position="554"/>
        <end position="579"/>
    </location>
</feature>
<dbReference type="Gene3D" id="1.20.1250.20">
    <property type="entry name" value="MFS general substrate transporter like domains"/>
    <property type="match status" value="1"/>
</dbReference>
<name>A0A3M7SSZ3_BRAPC</name>
<feature type="transmembrane region" description="Helical" evidence="9">
    <location>
        <begin position="257"/>
        <end position="283"/>
    </location>
</feature>
<dbReference type="Proteomes" id="UP000276133">
    <property type="component" value="Unassembled WGS sequence"/>
</dbReference>
<feature type="transmembrane region" description="Helical" evidence="9">
    <location>
        <begin position="380"/>
        <end position="397"/>
    </location>
</feature>
<keyword evidence="3 7" id="KW-0812">Transmembrane</keyword>
<dbReference type="GO" id="GO:0022857">
    <property type="term" value="F:transmembrane transporter activity"/>
    <property type="evidence" value="ECO:0007669"/>
    <property type="project" value="InterPro"/>
</dbReference>
<comment type="subcellular location">
    <subcellularLocation>
        <location evidence="1 7">Membrane</location>
        <topology evidence="1 7">Multi-pass membrane protein</topology>
    </subcellularLocation>
</comment>
<evidence type="ECO:0000256" key="7">
    <source>
        <dbReference type="RuleBase" id="RU003755"/>
    </source>
</evidence>
<evidence type="ECO:0000256" key="4">
    <source>
        <dbReference type="ARBA" id="ARBA00022856"/>
    </source>
</evidence>
<dbReference type="EMBL" id="REGN01000817">
    <property type="protein sequence ID" value="RNA38812.1"/>
    <property type="molecule type" value="Genomic_DNA"/>
</dbReference>
<feature type="transmembrane region" description="Helical" evidence="9">
    <location>
        <begin position="189"/>
        <end position="208"/>
    </location>
</feature>
<comment type="similarity">
    <text evidence="2 7">Belongs to the major facilitator superfamily. Proton-dependent oligopeptide transporter (POT/PTR) (TC 2.A.17) family.</text>
</comment>
<feature type="transmembrane region" description="Helical" evidence="9">
    <location>
        <begin position="229"/>
        <end position="251"/>
    </location>
</feature>
<proteinExistence type="inferred from homology"/>
<evidence type="ECO:0000256" key="8">
    <source>
        <dbReference type="SAM" id="MobiDB-lite"/>
    </source>
</evidence>
<dbReference type="SUPFAM" id="SSF103473">
    <property type="entry name" value="MFS general substrate transporter"/>
    <property type="match status" value="2"/>
</dbReference>
<feature type="transmembrane region" description="Helical" evidence="9">
    <location>
        <begin position="464"/>
        <end position="483"/>
    </location>
</feature>
<dbReference type="STRING" id="10195.A0A3M7SSZ3"/>
<feature type="transmembrane region" description="Helical" evidence="9">
    <location>
        <begin position="417"/>
        <end position="443"/>
    </location>
</feature>
<evidence type="ECO:0000313" key="11">
    <source>
        <dbReference type="Proteomes" id="UP000276133"/>
    </source>
</evidence>
<feature type="region of interest" description="Disordered" evidence="8">
    <location>
        <begin position="321"/>
        <end position="347"/>
    </location>
</feature>
<dbReference type="OrthoDB" id="205993at2759"/>
<keyword evidence="5 9" id="KW-1133">Transmembrane helix</keyword>
<keyword evidence="11" id="KW-1185">Reference proteome</keyword>
<reference evidence="10 11" key="1">
    <citation type="journal article" date="2018" name="Sci. Rep.">
        <title>Genomic signatures of local adaptation to the degree of environmental predictability in rotifers.</title>
        <authorList>
            <person name="Franch-Gras L."/>
            <person name="Hahn C."/>
            <person name="Garcia-Roger E.M."/>
            <person name="Carmona M.J."/>
            <person name="Serra M."/>
            <person name="Gomez A."/>
        </authorList>
    </citation>
    <scope>NUCLEOTIDE SEQUENCE [LARGE SCALE GENOMIC DNA]</scope>
    <source>
        <strain evidence="10">HYR1</strain>
    </source>
</reference>
<organism evidence="10 11">
    <name type="scientific">Brachionus plicatilis</name>
    <name type="common">Marine rotifer</name>
    <name type="synonym">Brachionus muelleri</name>
    <dbReference type="NCBI Taxonomy" id="10195"/>
    <lineage>
        <taxon>Eukaryota</taxon>
        <taxon>Metazoa</taxon>
        <taxon>Spiralia</taxon>
        <taxon>Gnathifera</taxon>
        <taxon>Rotifera</taxon>
        <taxon>Eurotatoria</taxon>
        <taxon>Monogononta</taxon>
        <taxon>Pseudotrocha</taxon>
        <taxon>Ploima</taxon>
        <taxon>Brachionidae</taxon>
        <taxon>Brachionus</taxon>
    </lineage>
</organism>
<evidence type="ECO:0000256" key="3">
    <source>
        <dbReference type="ARBA" id="ARBA00022692"/>
    </source>
</evidence>
<feature type="transmembrane region" description="Helical" evidence="9">
    <location>
        <begin position="61"/>
        <end position="84"/>
    </location>
</feature>
<dbReference type="PANTHER" id="PTHR11654">
    <property type="entry name" value="OLIGOPEPTIDE TRANSPORTER-RELATED"/>
    <property type="match status" value="1"/>
</dbReference>
<evidence type="ECO:0000256" key="2">
    <source>
        <dbReference type="ARBA" id="ARBA00005982"/>
    </source>
</evidence>
<feature type="transmembrane region" description="Helical" evidence="9">
    <location>
        <begin position="96"/>
        <end position="120"/>
    </location>
</feature>
<sequence length="669" mass="76484">MITSAETDNEPDERTSLLPGSKKNGYLSSSSYQNQQKIYLNQVLQTALNDRRSAFQQNVSFRITLLVYTLERFAFYGLICNYILYLNKQPLDWKSFNASLILLIFFGVLNITSVIGGWVADSFLGKYTTICLSFVGYIVGYAAFPYLSFYNKIPDVCYSNSSRSNWSRIDEDFPFFVKPDRPLIQETCSWIIILTVVVIGLSVGFIRANLGPFGADQVTSRGQTMVFKYFNWLYWSINLGSLLAYSVLAYIQQNKSFFLGFTIPFFSLVLSFVLFLIGSFSYIKNDAEKSVITKVIRIIQEAFRSVKRQKNFIKQKERERKMLSESEDEQERFDTYSTENEEDDSGTSYKTISFLDNAKIRFGGRFADSDVDDVKSLKRILLLFALLIPYWILYFQIETSYIIQGLHMKLFSRSETIGIPAFMIPAAWLSIADNVTVLFMIPLMDSLVYPFMRRRFKNLSIESTRLVFGMSLSALSVISAGILESVRHNLITEDPQANTVVQIIDNTSYVAANLNILWQIPQYTLTGLGEVFCSVTCLYYAYSEAPKSMQSMIMGLFYFFSGAGSLAGSAILVLFKKIIYTNSKNIDDINCSSCRFNYYFYSLALVQMAGIGIFILVDCKFVLVRCKYDGNRRERRESSGADFDQREFSAFEDELNLNKSQNEIEPIDS</sequence>
<dbReference type="GO" id="GO:0016020">
    <property type="term" value="C:membrane"/>
    <property type="evidence" value="ECO:0007669"/>
    <property type="project" value="UniProtKB-SubCell"/>
</dbReference>
<feature type="transmembrane region" description="Helical" evidence="9">
    <location>
        <begin position="127"/>
        <end position="144"/>
    </location>
</feature>
<dbReference type="GO" id="GO:0006857">
    <property type="term" value="P:oligopeptide transport"/>
    <property type="evidence" value="ECO:0007669"/>
    <property type="project" value="InterPro"/>
</dbReference>
<dbReference type="PROSITE" id="PS01023">
    <property type="entry name" value="PTR2_2"/>
    <property type="match status" value="1"/>
</dbReference>
<keyword evidence="6 9" id="KW-0472">Membrane</keyword>
<evidence type="ECO:0000256" key="5">
    <source>
        <dbReference type="ARBA" id="ARBA00022989"/>
    </source>
</evidence>
<dbReference type="InterPro" id="IPR036259">
    <property type="entry name" value="MFS_trans_sf"/>
</dbReference>
<protein>
    <submittedName>
        <fullName evidence="10">Solute carrier family 15 member 4</fullName>
    </submittedName>
</protein>
<keyword evidence="7" id="KW-0813">Transport</keyword>
<dbReference type="AlphaFoldDB" id="A0A3M7SSZ3"/>
<feature type="transmembrane region" description="Helical" evidence="9">
    <location>
        <begin position="599"/>
        <end position="623"/>
    </location>
</feature>
<dbReference type="InterPro" id="IPR000109">
    <property type="entry name" value="POT_fam"/>
</dbReference>
<accession>A0A3M7SSZ3</accession>